<feature type="modified residue" description="N6-(pyridoxal phosphate)lysine" evidence="3">
    <location>
        <position position="180"/>
    </location>
</feature>
<evidence type="ECO:0000256" key="3">
    <source>
        <dbReference type="PIRSR" id="PIRSR000390-2"/>
    </source>
</evidence>
<keyword evidence="5" id="KW-0032">Aminotransferase</keyword>
<dbReference type="GO" id="GO:0030170">
    <property type="term" value="F:pyridoxal phosphate binding"/>
    <property type="evidence" value="ECO:0007669"/>
    <property type="project" value="TreeGrafter"/>
</dbReference>
<evidence type="ECO:0000256" key="2">
    <source>
        <dbReference type="PIRSR" id="PIRSR000390-1"/>
    </source>
</evidence>
<dbReference type="PANTHER" id="PTHR30244">
    <property type="entry name" value="TRANSAMINASE"/>
    <property type="match status" value="1"/>
</dbReference>
<comment type="similarity">
    <text evidence="1 4">Belongs to the DegT/DnrJ/EryC1 family.</text>
</comment>
<dbReference type="RefSeq" id="WP_208078367.1">
    <property type="nucleotide sequence ID" value="NZ_CP071869.1"/>
</dbReference>
<dbReference type="SUPFAM" id="SSF53383">
    <property type="entry name" value="PLP-dependent transferases"/>
    <property type="match status" value="1"/>
</dbReference>
<dbReference type="InterPro" id="IPR015421">
    <property type="entry name" value="PyrdxlP-dep_Trfase_major"/>
</dbReference>
<gene>
    <name evidence="5" type="ORF">J3359_17300</name>
</gene>
<dbReference type="PIRSF" id="PIRSF000390">
    <property type="entry name" value="PLP_StrS"/>
    <property type="match status" value="1"/>
</dbReference>
<dbReference type="InterPro" id="IPR000653">
    <property type="entry name" value="DegT/StrS_aminotransferase"/>
</dbReference>
<dbReference type="InterPro" id="IPR015422">
    <property type="entry name" value="PyrdxlP-dep_Trfase_small"/>
</dbReference>
<dbReference type="PANTHER" id="PTHR30244:SF34">
    <property type="entry name" value="DTDP-4-AMINO-4,6-DIDEOXYGALACTOSE TRANSAMINASE"/>
    <property type="match status" value="1"/>
</dbReference>
<dbReference type="GO" id="GO:0008483">
    <property type="term" value="F:transaminase activity"/>
    <property type="evidence" value="ECO:0007669"/>
    <property type="project" value="UniProtKB-KW"/>
</dbReference>
<evidence type="ECO:0000256" key="1">
    <source>
        <dbReference type="ARBA" id="ARBA00037999"/>
    </source>
</evidence>
<proteinExistence type="inferred from homology"/>
<dbReference type="Gene3D" id="3.90.1150.10">
    <property type="entry name" value="Aspartate Aminotransferase, domain 1"/>
    <property type="match status" value="1"/>
</dbReference>
<dbReference type="Proteomes" id="UP000663920">
    <property type="component" value="Chromosome"/>
</dbReference>
<reference evidence="5 6" key="1">
    <citation type="submission" date="2021-03" db="EMBL/GenBank/DDBJ databases">
        <title>Complete genome of Polaribacter_sp.SM13.</title>
        <authorList>
            <person name="Jeong S.W."/>
            <person name="Bae J.W."/>
        </authorList>
    </citation>
    <scope>NUCLEOTIDE SEQUENCE [LARGE SCALE GENOMIC DNA]</scope>
    <source>
        <strain evidence="5 6">SM13</strain>
    </source>
</reference>
<evidence type="ECO:0000256" key="4">
    <source>
        <dbReference type="RuleBase" id="RU004508"/>
    </source>
</evidence>
<evidence type="ECO:0000313" key="6">
    <source>
        <dbReference type="Proteomes" id="UP000663920"/>
    </source>
</evidence>
<dbReference type="Pfam" id="PF01041">
    <property type="entry name" value="DegT_DnrJ_EryC1"/>
    <property type="match status" value="1"/>
</dbReference>
<name>A0A975CSL0_9FLAO</name>
<dbReference type="CDD" id="cd00616">
    <property type="entry name" value="AHBA_syn"/>
    <property type="match status" value="1"/>
</dbReference>
<organism evidence="5 6">
    <name type="scientific">Polaribacter cellanae</name>
    <dbReference type="NCBI Taxonomy" id="2818493"/>
    <lineage>
        <taxon>Bacteria</taxon>
        <taxon>Pseudomonadati</taxon>
        <taxon>Bacteroidota</taxon>
        <taxon>Flavobacteriia</taxon>
        <taxon>Flavobacteriales</taxon>
        <taxon>Flavobacteriaceae</taxon>
    </lineage>
</organism>
<dbReference type="GO" id="GO:0000271">
    <property type="term" value="P:polysaccharide biosynthetic process"/>
    <property type="evidence" value="ECO:0007669"/>
    <property type="project" value="TreeGrafter"/>
</dbReference>
<sequence>MDNRIFLSKSNVPLKNLNLLEDNNILEFEKLLEKYFGEEKSVLAVNSGTSAIHLSLLLAGVSKGDDVVCQSFTFSASANPIIYQGANPIFIDSEIDTWNMCPFYLEKAIKHRIKNGKKPKAIIFVHLYGMPAKIEEISLIAKKYNIILIEDAAEALGSTYKGQKCGTFGDFGIISFNNNKLLTTFGGGALICKDVKQKEKAFFFSTQARDQAPHYQHSQIGYNYRMSSVLAGIGRGQMSFLNEYLSFRRSVNQFYKSIFKDIDGIYVFEESNKILFSNHWLSCIIVNEKEAGFASEDIRLQLLEDNIESRLLWKPMHLQPIFKEALYFGGSISENLFKQGLCLPSGSNLTKNQLKRISISIKKLL</sequence>
<protein>
    <submittedName>
        <fullName evidence="5">Aminotransferase class I/II-fold pyridoxal phosphate-dependent enzyme</fullName>
    </submittedName>
</protein>
<dbReference type="InterPro" id="IPR015424">
    <property type="entry name" value="PyrdxlP-dep_Trfase"/>
</dbReference>
<dbReference type="Gene3D" id="3.40.640.10">
    <property type="entry name" value="Type I PLP-dependent aspartate aminotransferase-like (Major domain)"/>
    <property type="match status" value="1"/>
</dbReference>
<dbReference type="EMBL" id="CP071869">
    <property type="protein sequence ID" value="QTE22526.1"/>
    <property type="molecule type" value="Genomic_DNA"/>
</dbReference>
<keyword evidence="3 4" id="KW-0663">Pyridoxal phosphate</keyword>
<keyword evidence="5" id="KW-0808">Transferase</keyword>
<keyword evidence="6" id="KW-1185">Reference proteome</keyword>
<feature type="active site" description="Proton acceptor" evidence="2">
    <location>
        <position position="180"/>
    </location>
</feature>
<dbReference type="KEGG" id="pcea:J3359_17300"/>
<evidence type="ECO:0000313" key="5">
    <source>
        <dbReference type="EMBL" id="QTE22526.1"/>
    </source>
</evidence>
<accession>A0A975CSL0</accession>
<dbReference type="AlphaFoldDB" id="A0A975CSL0"/>